<dbReference type="InterPro" id="IPR036271">
    <property type="entry name" value="Tet_transcr_reg_TetR-rel_C_sf"/>
</dbReference>
<gene>
    <name evidence="4" type="ORF">SAMN04489713_10796</name>
</gene>
<dbReference type="GeneID" id="99649182"/>
<dbReference type="RefSeq" id="WP_083597791.1">
    <property type="nucleotide sequence ID" value="NZ_CP083237.1"/>
</dbReference>
<dbReference type="SUPFAM" id="SSF48498">
    <property type="entry name" value="Tetracyclin repressor-like, C-terminal domain"/>
    <property type="match status" value="1"/>
</dbReference>
<dbReference type="PANTHER" id="PTHR30055">
    <property type="entry name" value="HTH-TYPE TRANSCRIPTIONAL REGULATOR RUTR"/>
    <property type="match status" value="1"/>
</dbReference>
<keyword evidence="1 4" id="KW-0238">DNA-binding</keyword>
<accession>A0A1I5I3D7</accession>
<evidence type="ECO:0000313" key="5">
    <source>
        <dbReference type="Proteomes" id="UP000183413"/>
    </source>
</evidence>
<dbReference type="InterPro" id="IPR001647">
    <property type="entry name" value="HTH_TetR"/>
</dbReference>
<evidence type="ECO:0000256" key="1">
    <source>
        <dbReference type="ARBA" id="ARBA00023125"/>
    </source>
</evidence>
<dbReference type="Gene3D" id="1.10.357.10">
    <property type="entry name" value="Tetracycline Repressor, domain 2"/>
    <property type="match status" value="1"/>
</dbReference>
<evidence type="ECO:0000313" key="4">
    <source>
        <dbReference type="EMBL" id="SFO55072.1"/>
    </source>
</evidence>
<protein>
    <submittedName>
        <fullName evidence="4">DNA-binding transcriptional regulator, AcrR family</fullName>
    </submittedName>
</protein>
<dbReference type="EMBL" id="FOVH01000007">
    <property type="protein sequence ID" value="SFO55072.1"/>
    <property type="molecule type" value="Genomic_DNA"/>
</dbReference>
<dbReference type="AlphaFoldDB" id="A0A1I5I3D7"/>
<dbReference type="InParanoid" id="A0A1I5I3D7"/>
<dbReference type="GO" id="GO:0003700">
    <property type="term" value="F:DNA-binding transcription factor activity"/>
    <property type="evidence" value="ECO:0007669"/>
    <property type="project" value="TreeGrafter"/>
</dbReference>
<organism evidence="4 5">
    <name type="scientific">Actinomadura madurae</name>
    <dbReference type="NCBI Taxonomy" id="1993"/>
    <lineage>
        <taxon>Bacteria</taxon>
        <taxon>Bacillati</taxon>
        <taxon>Actinomycetota</taxon>
        <taxon>Actinomycetes</taxon>
        <taxon>Streptosporangiales</taxon>
        <taxon>Thermomonosporaceae</taxon>
        <taxon>Actinomadura</taxon>
    </lineage>
</organism>
<dbReference type="InterPro" id="IPR009057">
    <property type="entry name" value="Homeodomain-like_sf"/>
</dbReference>
<name>A0A1I5I3D7_9ACTN</name>
<dbReference type="PANTHER" id="PTHR30055:SF219">
    <property type="entry name" value="TRANSCRIPTIONAL REGULATORY PROTEIN"/>
    <property type="match status" value="1"/>
</dbReference>
<sequence>MQRVASGGDLMVERDTSAGRDRHRTAGRDETQAVAARLFGELGYDEVSIHMVADAVGVAPETLVDLYGGKQGLYFGVMEASALEWREQLDLLLVKDYTPDADGLIRVGDLYLDYCLEHPEISRILIHRWMSDASDFTDVEHDIVVPLIEKSIDLVRGAAEPGVDAEAATWTFLWMIHGYLQSGYLDRNGRKIPPTNPKALGRFRDHMHWLTRKITGAE</sequence>
<feature type="compositionally biased region" description="Basic and acidic residues" evidence="2">
    <location>
        <begin position="11"/>
        <end position="28"/>
    </location>
</feature>
<evidence type="ECO:0000259" key="3">
    <source>
        <dbReference type="Pfam" id="PF00440"/>
    </source>
</evidence>
<dbReference type="SUPFAM" id="SSF46689">
    <property type="entry name" value="Homeodomain-like"/>
    <property type="match status" value="1"/>
</dbReference>
<dbReference type="Pfam" id="PF00440">
    <property type="entry name" value="TetR_N"/>
    <property type="match status" value="1"/>
</dbReference>
<evidence type="ECO:0000256" key="2">
    <source>
        <dbReference type="SAM" id="MobiDB-lite"/>
    </source>
</evidence>
<keyword evidence="5" id="KW-1185">Reference proteome</keyword>
<feature type="domain" description="HTH tetR-type" evidence="3">
    <location>
        <begin position="34"/>
        <end position="74"/>
    </location>
</feature>
<dbReference type="InterPro" id="IPR050109">
    <property type="entry name" value="HTH-type_TetR-like_transc_reg"/>
</dbReference>
<dbReference type="STRING" id="1993.SAMN04489713_10796"/>
<reference evidence="4 5" key="1">
    <citation type="submission" date="2016-10" db="EMBL/GenBank/DDBJ databases">
        <authorList>
            <person name="de Groot N.N."/>
        </authorList>
    </citation>
    <scope>NUCLEOTIDE SEQUENCE [LARGE SCALE GENOMIC DNA]</scope>
    <source>
        <strain evidence="4 5">DSM 43067</strain>
    </source>
</reference>
<dbReference type="GO" id="GO:0000976">
    <property type="term" value="F:transcription cis-regulatory region binding"/>
    <property type="evidence" value="ECO:0007669"/>
    <property type="project" value="TreeGrafter"/>
</dbReference>
<dbReference type="Proteomes" id="UP000183413">
    <property type="component" value="Unassembled WGS sequence"/>
</dbReference>
<feature type="region of interest" description="Disordered" evidence="2">
    <location>
        <begin position="1"/>
        <end position="28"/>
    </location>
</feature>
<proteinExistence type="predicted"/>